<sequence length="178" mass="20656">MDLPTDAAARDLFPESVYFDTCDSVLDLQHASLCEDWDCGSNACVIIKKSDQHFSHCFDHFCDQCEHFFNLVTRHAMDCQRTPCPMFLCDIIAPFQMYMSLGAFPEENRKYSSLTEKIVSYIRRSESSIRKEKQMLPNEPSAFSDCMHPRNVPSTSRDVLQYQGGTEQRNKRFKEEKN</sequence>
<evidence type="ECO:0000259" key="6">
    <source>
        <dbReference type="PROSITE" id="PS50134"/>
    </source>
</evidence>
<dbReference type="AlphaFoldDB" id="A0A8X6F032"/>
<dbReference type="Gene3D" id="1.20.1020.10">
    <property type="entry name" value="TAZ domain"/>
    <property type="match status" value="1"/>
</dbReference>
<accession>A0A8X6F032</accession>
<feature type="compositionally biased region" description="Polar residues" evidence="5">
    <location>
        <begin position="152"/>
        <end position="167"/>
    </location>
</feature>
<evidence type="ECO:0000313" key="7">
    <source>
        <dbReference type="EMBL" id="GFQ66252.1"/>
    </source>
</evidence>
<proteinExistence type="predicted"/>
<dbReference type="Proteomes" id="UP000887116">
    <property type="component" value="Unassembled WGS sequence"/>
</dbReference>
<evidence type="ECO:0000256" key="5">
    <source>
        <dbReference type="SAM" id="MobiDB-lite"/>
    </source>
</evidence>
<dbReference type="PROSITE" id="PS50134">
    <property type="entry name" value="ZF_TAZ"/>
    <property type="match status" value="1"/>
</dbReference>
<reference evidence="7" key="1">
    <citation type="submission" date="2020-07" db="EMBL/GenBank/DDBJ databases">
        <title>Multicomponent nature underlies the extraordinary mechanical properties of spider dragline silk.</title>
        <authorList>
            <person name="Kono N."/>
            <person name="Nakamura H."/>
            <person name="Mori M."/>
            <person name="Yoshida Y."/>
            <person name="Ohtoshi R."/>
            <person name="Malay A.D."/>
            <person name="Moran D.A.P."/>
            <person name="Tomita M."/>
            <person name="Numata K."/>
            <person name="Arakawa K."/>
        </authorList>
    </citation>
    <scope>NUCLEOTIDE SEQUENCE</scope>
</reference>
<evidence type="ECO:0000256" key="1">
    <source>
        <dbReference type="ARBA" id="ARBA00022723"/>
    </source>
</evidence>
<protein>
    <recommendedName>
        <fullName evidence="6">TAZ-type domain-containing protein</fullName>
    </recommendedName>
</protein>
<gene>
    <name evidence="7" type="ORF">TNCT_144971</name>
</gene>
<dbReference type="InterPro" id="IPR000197">
    <property type="entry name" value="Znf_TAZ"/>
</dbReference>
<name>A0A8X6F032_TRICU</name>
<dbReference type="EMBL" id="BMAO01030177">
    <property type="protein sequence ID" value="GFQ66252.1"/>
    <property type="molecule type" value="Genomic_DNA"/>
</dbReference>
<dbReference type="InterPro" id="IPR035898">
    <property type="entry name" value="TAZ_dom_sf"/>
</dbReference>
<feature type="zinc finger region" description="TAZ-type" evidence="4">
    <location>
        <begin position="6"/>
        <end position="92"/>
    </location>
</feature>
<dbReference type="SUPFAM" id="SSF57933">
    <property type="entry name" value="TAZ domain"/>
    <property type="match status" value="1"/>
</dbReference>
<feature type="compositionally biased region" description="Basic and acidic residues" evidence="5">
    <location>
        <begin position="168"/>
        <end position="178"/>
    </location>
</feature>
<keyword evidence="2 4" id="KW-0863">Zinc-finger</keyword>
<evidence type="ECO:0000313" key="8">
    <source>
        <dbReference type="Proteomes" id="UP000887116"/>
    </source>
</evidence>
<feature type="domain" description="TAZ-type" evidence="6">
    <location>
        <begin position="6"/>
        <end position="92"/>
    </location>
</feature>
<comment type="caution">
    <text evidence="7">The sequence shown here is derived from an EMBL/GenBank/DDBJ whole genome shotgun (WGS) entry which is preliminary data.</text>
</comment>
<evidence type="ECO:0000256" key="3">
    <source>
        <dbReference type="ARBA" id="ARBA00022833"/>
    </source>
</evidence>
<feature type="region of interest" description="Disordered" evidence="5">
    <location>
        <begin position="130"/>
        <end position="178"/>
    </location>
</feature>
<keyword evidence="1 4" id="KW-0479">Metal-binding</keyword>
<organism evidence="7 8">
    <name type="scientific">Trichonephila clavata</name>
    <name type="common">Joro spider</name>
    <name type="synonym">Nephila clavata</name>
    <dbReference type="NCBI Taxonomy" id="2740835"/>
    <lineage>
        <taxon>Eukaryota</taxon>
        <taxon>Metazoa</taxon>
        <taxon>Ecdysozoa</taxon>
        <taxon>Arthropoda</taxon>
        <taxon>Chelicerata</taxon>
        <taxon>Arachnida</taxon>
        <taxon>Araneae</taxon>
        <taxon>Araneomorphae</taxon>
        <taxon>Entelegynae</taxon>
        <taxon>Araneoidea</taxon>
        <taxon>Nephilidae</taxon>
        <taxon>Trichonephila</taxon>
    </lineage>
</organism>
<evidence type="ECO:0000256" key="2">
    <source>
        <dbReference type="ARBA" id="ARBA00022771"/>
    </source>
</evidence>
<dbReference type="GO" id="GO:0008270">
    <property type="term" value="F:zinc ion binding"/>
    <property type="evidence" value="ECO:0007669"/>
    <property type="project" value="UniProtKB-KW"/>
</dbReference>
<keyword evidence="8" id="KW-1185">Reference proteome</keyword>
<dbReference type="OrthoDB" id="10471153at2759"/>
<keyword evidence="3 4" id="KW-0862">Zinc</keyword>
<evidence type="ECO:0000256" key="4">
    <source>
        <dbReference type="PROSITE-ProRule" id="PRU00203"/>
    </source>
</evidence>